<dbReference type="GO" id="GO:0005634">
    <property type="term" value="C:nucleus"/>
    <property type="evidence" value="ECO:0007669"/>
    <property type="project" value="TreeGrafter"/>
</dbReference>
<evidence type="ECO:0000256" key="7">
    <source>
        <dbReference type="SAM" id="SignalP"/>
    </source>
</evidence>
<reference evidence="9 10" key="1">
    <citation type="journal article" date="2017" name="Int. J. Parasitol.">
        <title>The genome of the protozoan parasite Cystoisospora suis and a reverse vaccinology approach to identify vaccine candidates.</title>
        <authorList>
            <person name="Palmieri N."/>
            <person name="Shrestha A."/>
            <person name="Ruttkowski B."/>
            <person name="Beck T."/>
            <person name="Vogl C."/>
            <person name="Tomley F."/>
            <person name="Blake D.P."/>
            <person name="Joachim A."/>
        </authorList>
    </citation>
    <scope>NUCLEOTIDE SEQUENCE [LARGE SCALE GENOMIC DNA]</scope>
    <source>
        <strain evidence="9 10">Wien I</strain>
    </source>
</reference>
<name>A0A2C6L273_9APIC</name>
<dbReference type="PANTHER" id="PTHR24345">
    <property type="entry name" value="SERINE/THREONINE-PROTEIN KINASE PLK"/>
    <property type="match status" value="1"/>
</dbReference>
<dbReference type="Proteomes" id="UP000221165">
    <property type="component" value="Unassembled WGS sequence"/>
</dbReference>
<feature type="compositionally biased region" description="Basic and acidic residues" evidence="6">
    <location>
        <begin position="471"/>
        <end position="499"/>
    </location>
</feature>
<dbReference type="PROSITE" id="PS50011">
    <property type="entry name" value="PROTEIN_KINASE_DOM"/>
    <property type="match status" value="1"/>
</dbReference>
<evidence type="ECO:0000256" key="5">
    <source>
        <dbReference type="ARBA" id="ARBA00022840"/>
    </source>
</evidence>
<comment type="caution">
    <text evidence="9">The sequence shown here is derived from an EMBL/GenBank/DDBJ whole genome shotgun (WGS) entry which is preliminary data.</text>
</comment>
<keyword evidence="3" id="KW-0547">Nucleotide-binding</keyword>
<dbReference type="Pfam" id="PF00069">
    <property type="entry name" value="Pkinase"/>
    <property type="match status" value="1"/>
</dbReference>
<dbReference type="SMART" id="SM00220">
    <property type="entry name" value="S_TKc"/>
    <property type="match status" value="1"/>
</dbReference>
<evidence type="ECO:0000256" key="6">
    <source>
        <dbReference type="SAM" id="MobiDB-lite"/>
    </source>
</evidence>
<organism evidence="9 10">
    <name type="scientific">Cystoisospora suis</name>
    <dbReference type="NCBI Taxonomy" id="483139"/>
    <lineage>
        <taxon>Eukaryota</taxon>
        <taxon>Sar</taxon>
        <taxon>Alveolata</taxon>
        <taxon>Apicomplexa</taxon>
        <taxon>Conoidasida</taxon>
        <taxon>Coccidia</taxon>
        <taxon>Eucoccidiorida</taxon>
        <taxon>Eimeriorina</taxon>
        <taxon>Sarcocystidae</taxon>
        <taxon>Cystoisospora</taxon>
    </lineage>
</organism>
<dbReference type="InterPro" id="IPR000719">
    <property type="entry name" value="Prot_kinase_dom"/>
</dbReference>
<keyword evidence="2" id="KW-0808">Transferase</keyword>
<feature type="compositionally biased region" description="Acidic residues" evidence="6">
    <location>
        <begin position="670"/>
        <end position="685"/>
    </location>
</feature>
<feature type="region of interest" description="Disordered" evidence="6">
    <location>
        <begin position="452"/>
        <end position="685"/>
    </location>
</feature>
<feature type="compositionally biased region" description="Low complexity" evidence="6">
    <location>
        <begin position="70"/>
        <end position="79"/>
    </location>
</feature>
<evidence type="ECO:0000256" key="2">
    <source>
        <dbReference type="ARBA" id="ARBA00022679"/>
    </source>
</evidence>
<feature type="compositionally biased region" description="Basic and acidic residues" evidence="6">
    <location>
        <begin position="561"/>
        <end position="570"/>
    </location>
</feature>
<feature type="chain" id="PRO_5012067187" evidence="7">
    <location>
        <begin position="33"/>
        <end position="685"/>
    </location>
</feature>
<feature type="compositionally biased region" description="Basic and acidic residues" evidence="6">
    <location>
        <begin position="125"/>
        <end position="142"/>
    </location>
</feature>
<dbReference type="VEuPathDB" id="ToxoDB:CSUI_004303"/>
<dbReference type="InterPro" id="IPR011009">
    <property type="entry name" value="Kinase-like_dom_sf"/>
</dbReference>
<evidence type="ECO:0000313" key="10">
    <source>
        <dbReference type="Proteomes" id="UP000221165"/>
    </source>
</evidence>
<dbReference type="AlphaFoldDB" id="A0A2C6L273"/>
<dbReference type="RefSeq" id="XP_067923525.1">
    <property type="nucleotide sequence ID" value="XM_068064496.1"/>
</dbReference>
<feature type="region of interest" description="Disordered" evidence="6">
    <location>
        <begin position="57"/>
        <end position="152"/>
    </location>
</feature>
<keyword evidence="5" id="KW-0067">ATP-binding</keyword>
<dbReference type="OrthoDB" id="333495at2759"/>
<feature type="signal peptide" evidence="7">
    <location>
        <begin position="1"/>
        <end position="32"/>
    </location>
</feature>
<dbReference type="CDD" id="cd00180">
    <property type="entry name" value="PKc"/>
    <property type="match status" value="1"/>
</dbReference>
<keyword evidence="7" id="KW-0732">Signal</keyword>
<keyword evidence="10" id="KW-1185">Reference proteome</keyword>
<sequence length="685" mass="76471">MRRPVLPSLRLSTLVTCFLFALWGISVLCARAGEVDNSPLSDVVGSFTHEVGLLQKDEHAESENTPPSLPSVSSSLSASQEENHAASLKNGDSISEREGTQNSIPATSVEAVSPLEATGEGTISDTEKEKEKNTKGAEELPPARKGPAGMRRRRLDGLVPGFFKRRSIHKALPVFPEKKFPEVATHKVKASFFSSGGTGIQFLRNPSKRLLKFLGLEKEDAPYGIVIKMKPHDAFDMYDVIGEGYLHRMFDDQEKFPWVLPLLGVYRGEEKRAVYLFFPYYRTLPGSVAKYANSLDFRMLLAQLLTAVADLHERHLVHRDLKDDNFLVDPEGNVVVSDMETVALSGEKGYYVGTGGFMPPETQSSFFIRDGWMKVVYDDSTDVYSLGVTFLELLKDVEKYSKKSVPGRRALLTLINQMKRKNPKHRPNVHAIMEDNYFEGVNFALLRKKRLSPVFPPMPGAEAFARRRKQKLEEKKKAEGNKNKPVDETKKKKKEDKGGKVAAAPEKTTEKADGAENKETDVKEETKEGSQAESEEDSHQEKNLETGEQQPMETEAEKEEMESSKKQEETKETEEENDANKLQEEVQQGVSEKEEEMFHNVPLDDNEDEELSREEGEKTQPADNVDSLQVEEDAPIVDEESASQVESPEGDADTATTASGTTGSGKESIFGEEEEIPLDEDEQVS</sequence>
<dbReference type="GO" id="GO:0004674">
    <property type="term" value="F:protein serine/threonine kinase activity"/>
    <property type="evidence" value="ECO:0007669"/>
    <property type="project" value="UniProtKB-KW"/>
</dbReference>
<keyword evidence="4 9" id="KW-0418">Kinase</keyword>
<feature type="compositionally biased region" description="Acidic residues" evidence="6">
    <location>
        <begin position="629"/>
        <end position="641"/>
    </location>
</feature>
<dbReference type="PROSITE" id="PS00108">
    <property type="entry name" value="PROTEIN_KINASE_ST"/>
    <property type="match status" value="1"/>
</dbReference>
<gene>
    <name evidence="9" type="ORF">CSUI_004303</name>
</gene>
<dbReference type="GO" id="GO:0005524">
    <property type="term" value="F:ATP binding"/>
    <property type="evidence" value="ECO:0007669"/>
    <property type="project" value="UniProtKB-KW"/>
</dbReference>
<keyword evidence="1" id="KW-0723">Serine/threonine-protein kinase</keyword>
<feature type="compositionally biased region" description="Low complexity" evidence="6">
    <location>
        <begin position="653"/>
        <end position="665"/>
    </location>
</feature>
<feature type="domain" description="Protein kinase" evidence="8">
    <location>
        <begin position="112"/>
        <end position="438"/>
    </location>
</feature>
<protein>
    <submittedName>
        <fullName evidence="9">Rhoptry kinase family protein rop35</fullName>
    </submittedName>
</protein>
<evidence type="ECO:0000259" key="8">
    <source>
        <dbReference type="PROSITE" id="PS50011"/>
    </source>
</evidence>
<evidence type="ECO:0000256" key="1">
    <source>
        <dbReference type="ARBA" id="ARBA00022527"/>
    </source>
</evidence>
<evidence type="ECO:0000256" key="4">
    <source>
        <dbReference type="ARBA" id="ARBA00022777"/>
    </source>
</evidence>
<proteinExistence type="predicted"/>
<accession>A0A2C6L273</accession>
<dbReference type="InterPro" id="IPR008271">
    <property type="entry name" value="Ser/Thr_kinase_AS"/>
</dbReference>
<dbReference type="EMBL" id="MIGC01001984">
    <property type="protein sequence ID" value="PHJ21846.1"/>
    <property type="molecule type" value="Genomic_DNA"/>
</dbReference>
<dbReference type="SUPFAM" id="SSF56112">
    <property type="entry name" value="Protein kinase-like (PK-like)"/>
    <property type="match status" value="1"/>
</dbReference>
<dbReference type="Gene3D" id="1.10.510.10">
    <property type="entry name" value="Transferase(Phosphotransferase) domain 1"/>
    <property type="match status" value="1"/>
</dbReference>
<evidence type="ECO:0000256" key="3">
    <source>
        <dbReference type="ARBA" id="ARBA00022741"/>
    </source>
</evidence>
<evidence type="ECO:0000313" key="9">
    <source>
        <dbReference type="EMBL" id="PHJ21846.1"/>
    </source>
</evidence>
<feature type="compositionally biased region" description="Basic and acidic residues" evidence="6">
    <location>
        <begin position="507"/>
        <end position="530"/>
    </location>
</feature>
<dbReference type="PANTHER" id="PTHR24345:SF0">
    <property type="entry name" value="CELL CYCLE SERINE_THREONINE-PROTEIN KINASE CDC5_MSD2"/>
    <property type="match status" value="1"/>
</dbReference>
<dbReference type="GeneID" id="94427707"/>